<evidence type="ECO:0000313" key="9">
    <source>
        <dbReference type="EMBL" id="MCA4523874.1"/>
    </source>
</evidence>
<dbReference type="GO" id="GO:0005524">
    <property type="term" value="F:ATP binding"/>
    <property type="evidence" value="ECO:0007669"/>
    <property type="project" value="UniProtKB-KW"/>
</dbReference>
<keyword evidence="2 10" id="KW-0808">Transferase</keyword>
<evidence type="ECO:0000256" key="4">
    <source>
        <dbReference type="ARBA" id="ARBA00022723"/>
    </source>
</evidence>
<dbReference type="Gene3D" id="3.30.460.10">
    <property type="entry name" value="Beta Polymerase, domain 2"/>
    <property type="match status" value="1"/>
</dbReference>
<keyword evidence="4" id="KW-0479">Metal-binding</keyword>
<dbReference type="GO" id="GO:0046872">
    <property type="term" value="F:metal ion binding"/>
    <property type="evidence" value="ECO:0007669"/>
    <property type="project" value="UniProtKB-KW"/>
</dbReference>
<gene>
    <name evidence="10" type="ORF">DWW25_08715</name>
    <name evidence="9" type="ORF">LDZ35_11715</name>
</gene>
<organism evidence="10 11">
    <name type="scientific">Bacteroides xylanisolvens</name>
    <dbReference type="NCBI Taxonomy" id="371601"/>
    <lineage>
        <taxon>Bacteria</taxon>
        <taxon>Pseudomonadati</taxon>
        <taxon>Bacteroidota</taxon>
        <taxon>Bacteroidia</taxon>
        <taxon>Bacteroidales</taxon>
        <taxon>Bacteroidaceae</taxon>
        <taxon>Bacteroides</taxon>
    </lineage>
</organism>
<comment type="cofactor">
    <cofactor evidence="1">
        <name>Mg(2+)</name>
        <dbReference type="ChEBI" id="CHEBI:18420"/>
    </cofactor>
</comment>
<dbReference type="CDD" id="cd05403">
    <property type="entry name" value="NT_KNTase_like"/>
    <property type="match status" value="1"/>
</dbReference>
<evidence type="ECO:0000259" key="8">
    <source>
        <dbReference type="Pfam" id="PF18765"/>
    </source>
</evidence>
<dbReference type="Proteomes" id="UP001197958">
    <property type="component" value="Unassembled WGS sequence"/>
</dbReference>
<keyword evidence="5" id="KW-0547">Nucleotide-binding</keyword>
<evidence type="ECO:0000256" key="2">
    <source>
        <dbReference type="ARBA" id="ARBA00022679"/>
    </source>
</evidence>
<accession>A0A412VZD9</accession>
<dbReference type="EMBL" id="QRYV01000017">
    <property type="protein sequence ID" value="RGV15391.1"/>
    <property type="molecule type" value="Genomic_DNA"/>
</dbReference>
<evidence type="ECO:0000313" key="10">
    <source>
        <dbReference type="EMBL" id="RGV15391.1"/>
    </source>
</evidence>
<protein>
    <submittedName>
        <fullName evidence="9 10">Nucleotidyltransferase</fullName>
    </submittedName>
</protein>
<name>A0A412VZD9_9BACE</name>
<proteinExistence type="predicted"/>
<dbReference type="GO" id="GO:0016779">
    <property type="term" value="F:nucleotidyltransferase activity"/>
    <property type="evidence" value="ECO:0007669"/>
    <property type="project" value="UniProtKB-KW"/>
</dbReference>
<reference evidence="9" key="2">
    <citation type="submission" date="2023-08" db="EMBL/GenBank/DDBJ databases">
        <title>Mucin Metabolism Genes Underlie the Key Renovations of Bacteroides xylanisolvens Genomes in Captive Great Apes.</title>
        <authorList>
            <person name="Nishida A.H."/>
        </authorList>
    </citation>
    <scope>NUCLEOTIDE SEQUENCE</scope>
    <source>
        <strain evidence="9">P19.10B</strain>
    </source>
</reference>
<dbReference type="InterPro" id="IPR052038">
    <property type="entry name" value="Type-VII_TA_antitoxin"/>
</dbReference>
<comment type="caution">
    <text evidence="10">The sequence shown here is derived from an EMBL/GenBank/DDBJ whole genome shotgun (WGS) entry which is preliminary data.</text>
</comment>
<evidence type="ECO:0000256" key="1">
    <source>
        <dbReference type="ARBA" id="ARBA00001946"/>
    </source>
</evidence>
<sequence length="97" mass="11417">MMDTVEIVKILKKFKAESAHKYGIKSLGIFGSFARCQQNEASDLDIFVMLQESDYFILEKIKEELEHLIHFKVDVVNFRDSLRESFKQNILRDAIYI</sequence>
<dbReference type="Pfam" id="PF18765">
    <property type="entry name" value="Polbeta"/>
    <property type="match status" value="1"/>
</dbReference>
<dbReference type="InterPro" id="IPR043519">
    <property type="entry name" value="NT_sf"/>
</dbReference>
<dbReference type="AlphaFoldDB" id="A0A412VZD9"/>
<evidence type="ECO:0000313" key="11">
    <source>
        <dbReference type="Proteomes" id="UP000283369"/>
    </source>
</evidence>
<evidence type="ECO:0000256" key="3">
    <source>
        <dbReference type="ARBA" id="ARBA00022695"/>
    </source>
</evidence>
<dbReference type="InterPro" id="IPR041633">
    <property type="entry name" value="Polbeta"/>
</dbReference>
<dbReference type="SUPFAM" id="SSF81301">
    <property type="entry name" value="Nucleotidyltransferase"/>
    <property type="match status" value="1"/>
</dbReference>
<keyword evidence="7" id="KW-0460">Magnesium</keyword>
<dbReference type="EMBL" id="JAIWWW010000024">
    <property type="protein sequence ID" value="MCA4523874.1"/>
    <property type="molecule type" value="Genomic_DNA"/>
</dbReference>
<dbReference type="Proteomes" id="UP000283369">
    <property type="component" value="Unassembled WGS sequence"/>
</dbReference>
<dbReference type="PANTHER" id="PTHR33571">
    <property type="entry name" value="SSL8005 PROTEIN"/>
    <property type="match status" value="1"/>
</dbReference>
<evidence type="ECO:0000256" key="6">
    <source>
        <dbReference type="ARBA" id="ARBA00022840"/>
    </source>
</evidence>
<dbReference type="RefSeq" id="WP_117809555.1">
    <property type="nucleotide sequence ID" value="NZ_BAABZH010000002.1"/>
</dbReference>
<feature type="domain" description="Polymerase beta nucleotidyltransferase" evidence="8">
    <location>
        <begin position="19"/>
        <end position="96"/>
    </location>
</feature>
<evidence type="ECO:0000256" key="5">
    <source>
        <dbReference type="ARBA" id="ARBA00022741"/>
    </source>
</evidence>
<reference evidence="10 11" key="1">
    <citation type="submission" date="2018-08" db="EMBL/GenBank/DDBJ databases">
        <title>A genome reference for cultivated species of the human gut microbiota.</title>
        <authorList>
            <person name="Zou Y."/>
            <person name="Xue W."/>
            <person name="Luo G."/>
        </authorList>
    </citation>
    <scope>NUCLEOTIDE SEQUENCE [LARGE SCALE GENOMIC DNA]</scope>
    <source>
        <strain evidence="10 11">AF14-7</strain>
    </source>
</reference>
<evidence type="ECO:0000256" key="7">
    <source>
        <dbReference type="ARBA" id="ARBA00022842"/>
    </source>
</evidence>
<keyword evidence="6" id="KW-0067">ATP-binding</keyword>
<keyword evidence="3" id="KW-0548">Nucleotidyltransferase</keyword>
<dbReference type="PANTHER" id="PTHR33571:SF14">
    <property type="entry name" value="PROTEIN ADENYLYLTRANSFERASE MJ0435-RELATED"/>
    <property type="match status" value="1"/>
</dbReference>